<dbReference type="InterPro" id="IPR015300">
    <property type="entry name" value="DNA-bd_pseudobarrel_sf"/>
</dbReference>
<proteinExistence type="predicted"/>
<feature type="domain" description="TF-B3" evidence="8">
    <location>
        <begin position="382"/>
        <end position="476"/>
    </location>
</feature>
<evidence type="ECO:0000256" key="5">
    <source>
        <dbReference type="ARBA" id="ARBA00023163"/>
    </source>
</evidence>
<dbReference type="Pfam" id="PF02362">
    <property type="entry name" value="B3"/>
    <property type="match status" value="4"/>
</dbReference>
<keyword evidence="6" id="KW-0539">Nucleus</keyword>
<evidence type="ECO:0000256" key="6">
    <source>
        <dbReference type="ARBA" id="ARBA00023242"/>
    </source>
</evidence>
<comment type="caution">
    <text evidence="9">The sequence shown here is derived from an EMBL/GenBank/DDBJ whole genome shotgun (WGS) entry which is preliminary data.</text>
</comment>
<feature type="domain" description="TF-B3" evidence="8">
    <location>
        <begin position="261"/>
        <end position="355"/>
    </location>
</feature>
<evidence type="ECO:0000256" key="4">
    <source>
        <dbReference type="ARBA" id="ARBA00023125"/>
    </source>
</evidence>
<dbReference type="AlphaFoldDB" id="A0A1J6HZ75"/>
<gene>
    <name evidence="9" type="primary">REM17</name>
    <name evidence="9" type="ORF">A4A49_03989</name>
</gene>
<dbReference type="OMA" id="GWRELCD"/>
<evidence type="ECO:0000256" key="1">
    <source>
        <dbReference type="ARBA" id="ARBA00004123"/>
    </source>
</evidence>
<keyword evidence="4" id="KW-0238">DNA-binding</keyword>
<evidence type="ECO:0000313" key="9">
    <source>
        <dbReference type="EMBL" id="OIS97641.1"/>
    </source>
</evidence>
<comment type="subcellular location">
    <subcellularLocation>
        <location evidence="1">Nucleus</location>
    </subcellularLocation>
</comment>
<evidence type="ECO:0000256" key="3">
    <source>
        <dbReference type="ARBA" id="ARBA00023015"/>
    </source>
</evidence>
<evidence type="ECO:0000256" key="7">
    <source>
        <dbReference type="SAM" id="MobiDB-lite"/>
    </source>
</evidence>
<organism evidence="9 10">
    <name type="scientific">Nicotiana attenuata</name>
    <name type="common">Coyote tobacco</name>
    <dbReference type="NCBI Taxonomy" id="49451"/>
    <lineage>
        <taxon>Eukaryota</taxon>
        <taxon>Viridiplantae</taxon>
        <taxon>Streptophyta</taxon>
        <taxon>Embryophyta</taxon>
        <taxon>Tracheophyta</taxon>
        <taxon>Spermatophyta</taxon>
        <taxon>Magnoliopsida</taxon>
        <taxon>eudicotyledons</taxon>
        <taxon>Gunneridae</taxon>
        <taxon>Pentapetalae</taxon>
        <taxon>asterids</taxon>
        <taxon>lamiids</taxon>
        <taxon>Solanales</taxon>
        <taxon>Solanaceae</taxon>
        <taxon>Nicotianoideae</taxon>
        <taxon>Nicotianeae</taxon>
        <taxon>Nicotiana</taxon>
    </lineage>
</organism>
<dbReference type="PANTHER" id="PTHR31674">
    <property type="entry name" value="B3 DOMAIN-CONTAINING PROTEIN REM-LIKE 3-RELATED"/>
    <property type="match status" value="1"/>
</dbReference>
<dbReference type="PROSITE" id="PS50863">
    <property type="entry name" value="B3"/>
    <property type="match status" value="4"/>
</dbReference>
<dbReference type="SUPFAM" id="SSF101936">
    <property type="entry name" value="DNA-binding pseudobarrel domain"/>
    <property type="match status" value="4"/>
</dbReference>
<keyword evidence="3" id="KW-0805">Transcription regulation</keyword>
<dbReference type="STRING" id="49451.A0A1J6HZ75"/>
<feature type="domain" description="TF-B3" evidence="8">
    <location>
        <begin position="140"/>
        <end position="234"/>
    </location>
</feature>
<dbReference type="Gramene" id="OIS97641">
    <property type="protein sequence ID" value="OIS97641"/>
    <property type="gene ID" value="A4A49_03989"/>
</dbReference>
<dbReference type="Proteomes" id="UP000187609">
    <property type="component" value="Unassembled WGS sequence"/>
</dbReference>
<accession>A0A1J6HZ75</accession>
<feature type="compositionally biased region" description="Acidic residues" evidence="7">
    <location>
        <begin position="106"/>
        <end position="132"/>
    </location>
</feature>
<dbReference type="GO" id="GO:0005634">
    <property type="term" value="C:nucleus"/>
    <property type="evidence" value="ECO:0007669"/>
    <property type="project" value="UniProtKB-SubCell"/>
</dbReference>
<dbReference type="SMR" id="A0A1J6HZ75"/>
<dbReference type="InterPro" id="IPR039218">
    <property type="entry name" value="REM_fam"/>
</dbReference>
<name>A0A1J6HZ75_NICAT</name>
<dbReference type="KEGG" id="nau:109233041"/>
<protein>
    <submittedName>
        <fullName evidence="9">B3 domain-containing protein rem17</fullName>
    </submittedName>
</protein>
<keyword evidence="5" id="KW-0804">Transcription</keyword>
<dbReference type="GO" id="GO:0003677">
    <property type="term" value="F:DNA binding"/>
    <property type="evidence" value="ECO:0007669"/>
    <property type="project" value="UniProtKB-KW"/>
</dbReference>
<evidence type="ECO:0000259" key="8">
    <source>
        <dbReference type="PROSITE" id="PS50863"/>
    </source>
</evidence>
<dbReference type="PANTHER" id="PTHR31674:SF62">
    <property type="entry name" value="B3 DOMAIN-CONTAINING PROTEIN REM14-RELATED"/>
    <property type="match status" value="1"/>
</dbReference>
<dbReference type="CDD" id="cd10017">
    <property type="entry name" value="B3_DNA"/>
    <property type="match status" value="4"/>
</dbReference>
<dbReference type="SMART" id="SM01019">
    <property type="entry name" value="B3"/>
    <property type="match status" value="4"/>
</dbReference>
<dbReference type="Gene3D" id="2.40.330.10">
    <property type="entry name" value="DNA-binding pseudobarrel domain"/>
    <property type="match status" value="4"/>
</dbReference>
<dbReference type="EMBL" id="MJEQ01037192">
    <property type="protein sequence ID" value="OIS97641.1"/>
    <property type="molecule type" value="Genomic_DNA"/>
</dbReference>
<keyword evidence="2" id="KW-0677">Repeat</keyword>
<keyword evidence="10" id="KW-1185">Reference proteome</keyword>
<feature type="domain" description="TF-B3" evidence="8">
    <location>
        <begin position="7"/>
        <end position="95"/>
    </location>
</feature>
<dbReference type="InterPro" id="IPR003340">
    <property type="entry name" value="B3_DNA-bd"/>
</dbReference>
<evidence type="ECO:0000313" key="10">
    <source>
        <dbReference type="Proteomes" id="UP000187609"/>
    </source>
</evidence>
<dbReference type="GeneID" id="109233041"/>
<sequence length="491" mass="56067">MKVRPVKPHFFKPIQPGFKQGLNIPVGFLKYLTGHEHEHAVLKRAGKKWQVKVNGRRLEEGWEKFAEEHDLQLGDMLVFRHDGNMEFEVVIFDSGHCDREYVENLQEEAEAEEGQGGEEEEEGRGGEEEQGEEANFGQSLFECTVRSYWVSNGYLFLPKQFALANSLTNKNCGLIIRDESQRPWNLRLATYGSRVCIVGRWKEFIVANDLKVGECIMFEVVTNGEKPIWQFHVKPNPIIMSSRKAFRNEESANHSPSGQSLLLLTVKPYFLTKGYLRLPMQFARANGLTNKNCGLIIRDETQRRWNLRLATYGSQVCIVGGWNEFHAANDLKVGDCIMFEVVTNGDKPIRKFHDKPNPGMKSSSKAFPYAGTDTHKPFSRSHFVCTVRPYCLSNDLLYIPKQFALANGLTNKNCDLIIRDELQRPWNVRLCSFGNSVFIRGGWHEFRNAKCLKEGDCIMFELVTNGNKPILKFNGKMSGEDTNIIQGITEQ</sequence>
<feature type="region of interest" description="Disordered" evidence="7">
    <location>
        <begin position="106"/>
        <end position="134"/>
    </location>
</feature>
<evidence type="ECO:0000256" key="2">
    <source>
        <dbReference type="ARBA" id="ARBA00022737"/>
    </source>
</evidence>
<dbReference type="OrthoDB" id="1109907at2759"/>
<reference evidence="9" key="1">
    <citation type="submission" date="2016-11" db="EMBL/GenBank/DDBJ databases">
        <title>The genome of Nicotiana attenuata.</title>
        <authorList>
            <person name="Xu S."/>
            <person name="Brockmoeller T."/>
            <person name="Gaquerel E."/>
            <person name="Navarro A."/>
            <person name="Kuhl H."/>
            <person name="Gase K."/>
            <person name="Ling Z."/>
            <person name="Zhou W."/>
            <person name="Kreitzer C."/>
            <person name="Stanke M."/>
            <person name="Tang H."/>
            <person name="Lyons E."/>
            <person name="Pandey P."/>
            <person name="Pandey S.P."/>
            <person name="Timmermann B."/>
            <person name="Baldwin I.T."/>
        </authorList>
    </citation>
    <scope>NUCLEOTIDE SEQUENCE [LARGE SCALE GENOMIC DNA]</scope>
    <source>
        <strain evidence="9">UT</strain>
    </source>
</reference>